<evidence type="ECO:0000313" key="2">
    <source>
        <dbReference type="Proteomes" id="UP001454036"/>
    </source>
</evidence>
<proteinExistence type="predicted"/>
<name>A0AAV3RD28_LITER</name>
<reference evidence="1 2" key="1">
    <citation type="submission" date="2024-01" db="EMBL/GenBank/DDBJ databases">
        <title>The complete chloroplast genome sequence of Lithospermum erythrorhizon: insights into the phylogenetic relationship among Boraginaceae species and the maternal lineages of purple gromwells.</title>
        <authorList>
            <person name="Okada T."/>
            <person name="Watanabe K."/>
        </authorList>
    </citation>
    <scope>NUCLEOTIDE SEQUENCE [LARGE SCALE GENOMIC DNA]</scope>
</reference>
<dbReference type="EMBL" id="BAABME010008474">
    <property type="protein sequence ID" value="GAA0173173.1"/>
    <property type="molecule type" value="Genomic_DNA"/>
</dbReference>
<protein>
    <submittedName>
        <fullName evidence="1">Uncharacterized protein</fullName>
    </submittedName>
</protein>
<dbReference type="Proteomes" id="UP001454036">
    <property type="component" value="Unassembled WGS sequence"/>
</dbReference>
<comment type="caution">
    <text evidence="1">The sequence shown here is derived from an EMBL/GenBank/DDBJ whole genome shotgun (WGS) entry which is preliminary data.</text>
</comment>
<organism evidence="1 2">
    <name type="scientific">Lithospermum erythrorhizon</name>
    <name type="common">Purple gromwell</name>
    <name type="synonym">Lithospermum officinale var. erythrorhizon</name>
    <dbReference type="NCBI Taxonomy" id="34254"/>
    <lineage>
        <taxon>Eukaryota</taxon>
        <taxon>Viridiplantae</taxon>
        <taxon>Streptophyta</taxon>
        <taxon>Embryophyta</taxon>
        <taxon>Tracheophyta</taxon>
        <taxon>Spermatophyta</taxon>
        <taxon>Magnoliopsida</taxon>
        <taxon>eudicotyledons</taxon>
        <taxon>Gunneridae</taxon>
        <taxon>Pentapetalae</taxon>
        <taxon>asterids</taxon>
        <taxon>lamiids</taxon>
        <taxon>Boraginales</taxon>
        <taxon>Boraginaceae</taxon>
        <taxon>Boraginoideae</taxon>
        <taxon>Lithospermeae</taxon>
        <taxon>Lithospermum</taxon>
    </lineage>
</organism>
<accession>A0AAV3RD28</accession>
<sequence>MPRDSEESQKSVASSFLVNIIEEEVPIEPSRDLVILQRLKAEFMYEVTPQRRRTLKEIIDLGINRYIYEETFQENYGKPNPGCNSEVAGILHMYPDKWIYRNIYEQTLWNECHSPRNERGHVSLQSLKSKFIYQVISQRKRIVEEIIGRGMHRYIYEETFWQNDRKPDLGGHSEVAKILGKYPHKWVYQYIYEKTLWNECRSPKSERISKVVCLNHPLFSKRWMSSYNNALKT</sequence>
<keyword evidence="2" id="KW-1185">Reference proteome</keyword>
<evidence type="ECO:0000313" key="1">
    <source>
        <dbReference type="EMBL" id="GAA0173173.1"/>
    </source>
</evidence>
<dbReference type="AlphaFoldDB" id="A0AAV3RD28"/>
<gene>
    <name evidence="1" type="ORF">LIER_26844</name>
</gene>